<sequence>MKKTTSFFIFFLITFGLHAQNKQSKLIELGKTYKNFMFVNNPTDDYVKNLKENSSEDLMATTDFIIQTIIPKTKIIDKAYLTLPDEQTLKNIYIVCSVNYNLHAKEPVTNEQIVDSLLNITIPRYEMIDRYYSMLFASYGNKVKPFNMSKIDFRLHEYNLQNDTEKGILFLRCMEFCGKQIWGLINIAKPMNTKGAYENIKKYPKFNGLKYYQYNDFNFPDFEMVIYTNRGKESYKNYFIGKYYEVLLNHLLCIKKEDKSEKEYHELLLGSILRDKDYYKYSKNKDILEGLFKEIKTD</sequence>
<dbReference type="EMBL" id="JACIEP010000023">
    <property type="protein sequence ID" value="MBB4038119.1"/>
    <property type="molecule type" value="Genomic_DNA"/>
</dbReference>
<gene>
    <name evidence="1" type="ORF">GGR21_004048</name>
</gene>
<evidence type="ECO:0000313" key="1">
    <source>
        <dbReference type="EMBL" id="MBB4038119.1"/>
    </source>
</evidence>
<organism evidence="1 2">
    <name type="scientific">Dysgonomonas hofstadii</name>
    <dbReference type="NCBI Taxonomy" id="637886"/>
    <lineage>
        <taxon>Bacteria</taxon>
        <taxon>Pseudomonadati</taxon>
        <taxon>Bacteroidota</taxon>
        <taxon>Bacteroidia</taxon>
        <taxon>Bacteroidales</taxon>
        <taxon>Dysgonomonadaceae</taxon>
        <taxon>Dysgonomonas</taxon>
    </lineage>
</organism>
<dbReference type="AlphaFoldDB" id="A0A840CTW1"/>
<accession>A0A840CTW1</accession>
<comment type="caution">
    <text evidence="1">The sequence shown here is derived from an EMBL/GenBank/DDBJ whole genome shotgun (WGS) entry which is preliminary data.</text>
</comment>
<dbReference type="Proteomes" id="UP000555103">
    <property type="component" value="Unassembled WGS sequence"/>
</dbReference>
<keyword evidence="2" id="KW-1185">Reference proteome</keyword>
<name>A0A840CTW1_9BACT</name>
<reference evidence="1 2" key="1">
    <citation type="submission" date="2020-08" db="EMBL/GenBank/DDBJ databases">
        <title>Genomic Encyclopedia of Type Strains, Phase IV (KMG-IV): sequencing the most valuable type-strain genomes for metagenomic binning, comparative biology and taxonomic classification.</title>
        <authorList>
            <person name="Goeker M."/>
        </authorList>
    </citation>
    <scope>NUCLEOTIDE SEQUENCE [LARGE SCALE GENOMIC DNA]</scope>
    <source>
        <strain evidence="1 2">DSM 104969</strain>
    </source>
</reference>
<dbReference type="RefSeq" id="WP_183308933.1">
    <property type="nucleotide sequence ID" value="NZ_JACIEP010000023.1"/>
</dbReference>
<proteinExistence type="predicted"/>
<protein>
    <submittedName>
        <fullName evidence="1">Uncharacterized protein</fullName>
    </submittedName>
</protein>
<evidence type="ECO:0000313" key="2">
    <source>
        <dbReference type="Proteomes" id="UP000555103"/>
    </source>
</evidence>